<keyword evidence="1" id="KW-0472">Membrane</keyword>
<evidence type="ECO:0000313" key="3">
    <source>
        <dbReference type="EMBL" id="GMF41496.1"/>
    </source>
</evidence>
<accession>A0A9W6XMK3</accession>
<keyword evidence="1" id="KW-1133">Transmembrane helix</keyword>
<feature type="transmembrane region" description="Helical" evidence="1">
    <location>
        <begin position="214"/>
        <end position="235"/>
    </location>
</feature>
<dbReference type="EMBL" id="BSXT01001340">
    <property type="protein sequence ID" value="GMF41496.1"/>
    <property type="molecule type" value="Genomic_DNA"/>
</dbReference>
<feature type="chain" id="PRO_5040725429" evidence="2">
    <location>
        <begin position="22"/>
        <end position="243"/>
    </location>
</feature>
<comment type="caution">
    <text evidence="3">The sequence shown here is derived from an EMBL/GenBank/DDBJ whole genome shotgun (WGS) entry which is preliminary data.</text>
</comment>
<feature type="signal peptide" evidence="2">
    <location>
        <begin position="1"/>
        <end position="21"/>
    </location>
</feature>
<keyword evidence="4" id="KW-1185">Reference proteome</keyword>
<reference evidence="3" key="1">
    <citation type="submission" date="2023-04" db="EMBL/GenBank/DDBJ databases">
        <title>Phytophthora fragariaefolia NBRC 109709.</title>
        <authorList>
            <person name="Ichikawa N."/>
            <person name="Sato H."/>
            <person name="Tonouchi N."/>
        </authorList>
    </citation>
    <scope>NUCLEOTIDE SEQUENCE</scope>
    <source>
        <strain evidence="3">NBRC 109709</strain>
    </source>
</reference>
<protein>
    <submittedName>
        <fullName evidence="3">Unnamed protein product</fullName>
    </submittedName>
</protein>
<keyword evidence="1" id="KW-0812">Transmembrane</keyword>
<sequence>MRCNVFFALVVGAFAAVTASASNADPSALRSNEAGRALRAANTVEAAKKLFLEANEKTFIRGLAKQAAGIKKASQLTDEQLMVLKALDQAEAKMAPMAFGGVKDKADDMVKVVTAGVKNDEQVSKLVTEVAKKDEEVAKVVSGAANNGDEVAKLTKVISAGEKNDENAVKLAAGISAAGKTDDITEETMNKMSQMLAEELKAAAPKKRSLLRKLVYAALGATAGAAVIYTAYDLLKSPTTTAA</sequence>
<evidence type="ECO:0000313" key="4">
    <source>
        <dbReference type="Proteomes" id="UP001165121"/>
    </source>
</evidence>
<name>A0A9W6XMK3_9STRA</name>
<proteinExistence type="predicted"/>
<evidence type="ECO:0000256" key="2">
    <source>
        <dbReference type="SAM" id="SignalP"/>
    </source>
</evidence>
<dbReference type="AlphaFoldDB" id="A0A9W6XMK3"/>
<organism evidence="3 4">
    <name type="scientific">Phytophthora fragariaefolia</name>
    <dbReference type="NCBI Taxonomy" id="1490495"/>
    <lineage>
        <taxon>Eukaryota</taxon>
        <taxon>Sar</taxon>
        <taxon>Stramenopiles</taxon>
        <taxon>Oomycota</taxon>
        <taxon>Peronosporomycetes</taxon>
        <taxon>Peronosporales</taxon>
        <taxon>Peronosporaceae</taxon>
        <taxon>Phytophthora</taxon>
    </lineage>
</organism>
<gene>
    <name evidence="3" type="ORF">Pfra01_001317500</name>
</gene>
<dbReference type="Proteomes" id="UP001165121">
    <property type="component" value="Unassembled WGS sequence"/>
</dbReference>
<keyword evidence="2" id="KW-0732">Signal</keyword>
<evidence type="ECO:0000256" key="1">
    <source>
        <dbReference type="SAM" id="Phobius"/>
    </source>
</evidence>